<accession>A0ABV7YAS6</accession>
<dbReference type="Pfam" id="PF08450">
    <property type="entry name" value="SGL"/>
    <property type="match status" value="1"/>
</dbReference>
<dbReference type="InterPro" id="IPR051262">
    <property type="entry name" value="SMP-30/CGR1_Lactonase"/>
</dbReference>
<dbReference type="PANTHER" id="PTHR47572">
    <property type="entry name" value="LIPOPROTEIN-RELATED"/>
    <property type="match status" value="1"/>
</dbReference>
<sequence length="286" mass="30859">MIEQYELPGDQVFPEGIAVGEDGRTFYVSGARNGAIYRGHVDQHRLEVWQEPGVDGRDRAVGMTVDAHGRLLVCGWTSGCLYAFDTRTGDACGTRHVPASEAGLNDVTVHDEYAYVTDSGEPLIWRFAVGDELGEPERWLDLGEHGASTKPFTDFLNGIVATPDGRALIVAAQGAGVLWRVDLATKQAARIPLDTAVNGDGLAYVNGTLYVCDNTDEPDGSVRYWLTAVDPDAARLLGRWERPHDDSPTTLASVEGRLLLVHSQFGADRLGRAGAPFTVGVLEAPL</sequence>
<dbReference type="InterPro" id="IPR013658">
    <property type="entry name" value="SGL"/>
</dbReference>
<dbReference type="Gene3D" id="2.120.10.30">
    <property type="entry name" value="TolB, C-terminal domain"/>
    <property type="match status" value="2"/>
</dbReference>
<evidence type="ECO:0000259" key="1">
    <source>
        <dbReference type="Pfam" id="PF08450"/>
    </source>
</evidence>
<comment type="caution">
    <text evidence="2">The sequence shown here is derived from an EMBL/GenBank/DDBJ whole genome shotgun (WGS) entry which is preliminary data.</text>
</comment>
<dbReference type="Proteomes" id="UP001595699">
    <property type="component" value="Unassembled WGS sequence"/>
</dbReference>
<dbReference type="InterPro" id="IPR011042">
    <property type="entry name" value="6-blade_b-propeller_TolB-like"/>
</dbReference>
<dbReference type="RefSeq" id="WP_205117034.1">
    <property type="nucleotide sequence ID" value="NZ_JAFBCM010000001.1"/>
</dbReference>
<proteinExistence type="predicted"/>
<organism evidence="2 3">
    <name type="scientific">Tenggerimyces flavus</name>
    <dbReference type="NCBI Taxonomy" id="1708749"/>
    <lineage>
        <taxon>Bacteria</taxon>
        <taxon>Bacillati</taxon>
        <taxon>Actinomycetota</taxon>
        <taxon>Actinomycetes</taxon>
        <taxon>Propionibacteriales</taxon>
        <taxon>Nocardioidaceae</taxon>
        <taxon>Tenggerimyces</taxon>
    </lineage>
</organism>
<keyword evidence="3" id="KW-1185">Reference proteome</keyword>
<name>A0ABV7YAS6_9ACTN</name>
<gene>
    <name evidence="2" type="ORF">ACFOUW_08035</name>
</gene>
<reference evidence="3" key="1">
    <citation type="journal article" date="2019" name="Int. J. Syst. Evol. Microbiol.">
        <title>The Global Catalogue of Microorganisms (GCM) 10K type strain sequencing project: providing services to taxonomists for standard genome sequencing and annotation.</title>
        <authorList>
            <consortium name="The Broad Institute Genomics Platform"/>
            <consortium name="The Broad Institute Genome Sequencing Center for Infectious Disease"/>
            <person name="Wu L."/>
            <person name="Ma J."/>
        </authorList>
    </citation>
    <scope>NUCLEOTIDE SEQUENCE [LARGE SCALE GENOMIC DNA]</scope>
    <source>
        <strain evidence="3">CGMCC 4.7241</strain>
    </source>
</reference>
<dbReference type="SUPFAM" id="SSF63825">
    <property type="entry name" value="YWTD domain"/>
    <property type="match status" value="1"/>
</dbReference>
<dbReference type="PANTHER" id="PTHR47572:SF5">
    <property type="entry name" value="BLR2277 PROTEIN"/>
    <property type="match status" value="1"/>
</dbReference>
<evidence type="ECO:0000313" key="2">
    <source>
        <dbReference type="EMBL" id="MFC3760785.1"/>
    </source>
</evidence>
<feature type="domain" description="SMP-30/Gluconolactonase/LRE-like region" evidence="1">
    <location>
        <begin position="10"/>
        <end position="100"/>
    </location>
</feature>
<dbReference type="EMBL" id="JBHRZH010000006">
    <property type="protein sequence ID" value="MFC3760785.1"/>
    <property type="molecule type" value="Genomic_DNA"/>
</dbReference>
<protein>
    <submittedName>
        <fullName evidence="2">SMP-30/gluconolactonase/LRE family protein</fullName>
    </submittedName>
</protein>
<evidence type="ECO:0000313" key="3">
    <source>
        <dbReference type="Proteomes" id="UP001595699"/>
    </source>
</evidence>